<evidence type="ECO:0000313" key="14">
    <source>
        <dbReference type="Proteomes" id="UP000034539"/>
    </source>
</evidence>
<evidence type="ECO:0000256" key="1">
    <source>
        <dbReference type="ARBA" id="ARBA00001400"/>
    </source>
</evidence>
<dbReference type="GO" id="GO:0006281">
    <property type="term" value="P:DNA repair"/>
    <property type="evidence" value="ECO:0007669"/>
    <property type="project" value="UniProtKB-KW"/>
</dbReference>
<evidence type="ECO:0000256" key="6">
    <source>
        <dbReference type="ARBA" id="ARBA00022723"/>
    </source>
</evidence>
<dbReference type="AlphaFoldDB" id="A0A0G0Q1Y7"/>
<name>A0A0G0Q1Y7_9BACT</name>
<dbReference type="Pfam" id="PF03167">
    <property type="entry name" value="UDG"/>
    <property type="match status" value="1"/>
</dbReference>
<evidence type="ECO:0000256" key="10">
    <source>
        <dbReference type="ARBA" id="ARBA00023014"/>
    </source>
</evidence>
<evidence type="ECO:0000313" key="13">
    <source>
        <dbReference type="EMBL" id="KKR31381.1"/>
    </source>
</evidence>
<dbReference type="EMBL" id="LBXN01000072">
    <property type="protein sequence ID" value="KKR31381.1"/>
    <property type="molecule type" value="Genomic_DNA"/>
</dbReference>
<evidence type="ECO:0000256" key="8">
    <source>
        <dbReference type="ARBA" id="ARBA00022801"/>
    </source>
</evidence>
<dbReference type="InterPro" id="IPR051536">
    <property type="entry name" value="UDG_Type-4/5"/>
</dbReference>
<dbReference type="SMART" id="SM00987">
    <property type="entry name" value="UreE_C"/>
    <property type="match status" value="1"/>
</dbReference>
<comment type="similarity">
    <text evidence="2">Belongs to the uracil-DNA glycosylase (UDG) superfamily. Type 4 (UDGa) family.</text>
</comment>
<dbReference type="Gene3D" id="3.40.470.10">
    <property type="entry name" value="Uracil-DNA glycosylase-like domain"/>
    <property type="match status" value="1"/>
</dbReference>
<dbReference type="Proteomes" id="UP000034539">
    <property type="component" value="Unassembled WGS sequence"/>
</dbReference>
<dbReference type="SUPFAM" id="SSF52141">
    <property type="entry name" value="Uracil-DNA glycosylase-like"/>
    <property type="match status" value="1"/>
</dbReference>
<evidence type="ECO:0000256" key="11">
    <source>
        <dbReference type="ARBA" id="ARBA00023204"/>
    </source>
</evidence>
<dbReference type="CDD" id="cd10030">
    <property type="entry name" value="UDG-F4_TTUDGA_SPO1dp_like"/>
    <property type="match status" value="1"/>
</dbReference>
<evidence type="ECO:0000256" key="4">
    <source>
        <dbReference type="ARBA" id="ARBA00019403"/>
    </source>
</evidence>
<proteinExistence type="inferred from homology"/>
<sequence>MNNSDLLHELSKSVSQCKRCPLYKTAIHAVPGEGNSKTKIMFVGEAPGRFEDESGRPFIGRAGKLLTELLVSIGIDRNDVFITSVIKHRPPKNRFPKPDEIKTCSFWLEKQLTIINPQIIVTLGKLALDYFLVNKKISLVHGTINQEKGRIIFPVYHPAAGLRSTRNKNKLFEDFRKLSQVLNKI</sequence>
<keyword evidence="10" id="KW-0411">Iron-sulfur</keyword>
<keyword evidence="8" id="KW-0378">Hydrolase</keyword>
<evidence type="ECO:0000256" key="9">
    <source>
        <dbReference type="ARBA" id="ARBA00023004"/>
    </source>
</evidence>
<reference evidence="13 14" key="1">
    <citation type="journal article" date="2015" name="Nature">
        <title>rRNA introns, odd ribosomes, and small enigmatic genomes across a large radiation of phyla.</title>
        <authorList>
            <person name="Brown C.T."/>
            <person name="Hug L.A."/>
            <person name="Thomas B.C."/>
            <person name="Sharon I."/>
            <person name="Castelle C.J."/>
            <person name="Singh A."/>
            <person name="Wilkins M.J."/>
            <person name="Williams K.H."/>
            <person name="Banfield J.F."/>
        </authorList>
    </citation>
    <scope>NUCLEOTIDE SEQUENCE [LARGE SCALE GENOMIC DNA]</scope>
</reference>
<feature type="domain" description="Uracil-DNA glycosylase-like" evidence="12">
    <location>
        <begin position="31"/>
        <end position="176"/>
    </location>
</feature>
<dbReference type="InterPro" id="IPR005122">
    <property type="entry name" value="Uracil-DNA_glycosylase-like"/>
</dbReference>
<gene>
    <name evidence="13" type="ORF">UT63_C0072G0002</name>
</gene>
<dbReference type="EC" id="3.2.2.27" evidence="3"/>
<keyword evidence="11" id="KW-0234">DNA repair</keyword>
<dbReference type="SMART" id="SM00986">
    <property type="entry name" value="UDG"/>
    <property type="match status" value="1"/>
</dbReference>
<dbReference type="GO" id="GO:0004844">
    <property type="term" value="F:uracil DNA N-glycosylase activity"/>
    <property type="evidence" value="ECO:0007669"/>
    <property type="project" value="UniProtKB-EC"/>
</dbReference>
<dbReference type="GO" id="GO:0051539">
    <property type="term" value="F:4 iron, 4 sulfur cluster binding"/>
    <property type="evidence" value="ECO:0007669"/>
    <property type="project" value="UniProtKB-KW"/>
</dbReference>
<dbReference type="InterPro" id="IPR036895">
    <property type="entry name" value="Uracil-DNA_glycosylase-like_sf"/>
</dbReference>
<keyword evidence="7" id="KW-0227">DNA damage</keyword>
<comment type="caution">
    <text evidence="13">The sequence shown here is derived from an EMBL/GenBank/DDBJ whole genome shotgun (WGS) entry which is preliminary data.</text>
</comment>
<evidence type="ECO:0000256" key="7">
    <source>
        <dbReference type="ARBA" id="ARBA00022763"/>
    </source>
</evidence>
<protein>
    <recommendedName>
        <fullName evidence="4">Type-4 uracil-DNA glycosylase</fullName>
        <ecNumber evidence="3">3.2.2.27</ecNumber>
    </recommendedName>
</protein>
<dbReference type="InterPro" id="IPR005273">
    <property type="entry name" value="Ura-DNA_glyco_family4"/>
</dbReference>
<evidence type="ECO:0000256" key="2">
    <source>
        <dbReference type="ARBA" id="ARBA00006521"/>
    </source>
</evidence>
<comment type="catalytic activity">
    <reaction evidence="1">
        <text>Hydrolyzes single-stranded DNA or mismatched double-stranded DNA and polynucleotides, releasing free uracil.</text>
        <dbReference type="EC" id="3.2.2.27"/>
    </reaction>
</comment>
<dbReference type="NCBIfam" id="TIGR00758">
    <property type="entry name" value="UDG_fam4"/>
    <property type="match status" value="1"/>
</dbReference>
<accession>A0A0G0Q1Y7</accession>
<keyword evidence="6" id="KW-0479">Metal-binding</keyword>
<keyword evidence="5" id="KW-0004">4Fe-4S</keyword>
<dbReference type="GO" id="GO:0046872">
    <property type="term" value="F:metal ion binding"/>
    <property type="evidence" value="ECO:0007669"/>
    <property type="project" value="UniProtKB-KW"/>
</dbReference>
<keyword evidence="9" id="KW-0408">Iron</keyword>
<evidence type="ECO:0000256" key="3">
    <source>
        <dbReference type="ARBA" id="ARBA00012030"/>
    </source>
</evidence>
<dbReference type="PANTHER" id="PTHR33693:SF1">
    <property type="entry name" value="TYPE-4 URACIL-DNA GLYCOSYLASE"/>
    <property type="match status" value="1"/>
</dbReference>
<organism evidence="13 14">
    <name type="scientific">Candidatus Gottesmanbacteria bacterium GW2011_GWC2_39_8</name>
    <dbReference type="NCBI Taxonomy" id="1618450"/>
    <lineage>
        <taxon>Bacteria</taxon>
        <taxon>Candidatus Gottesmaniibacteriota</taxon>
    </lineage>
</organism>
<dbReference type="PANTHER" id="PTHR33693">
    <property type="entry name" value="TYPE-5 URACIL-DNA GLYCOSYLASE"/>
    <property type="match status" value="1"/>
</dbReference>
<evidence type="ECO:0000259" key="12">
    <source>
        <dbReference type="SMART" id="SM00986"/>
    </source>
</evidence>
<evidence type="ECO:0000256" key="5">
    <source>
        <dbReference type="ARBA" id="ARBA00022485"/>
    </source>
</evidence>